<keyword evidence="1" id="KW-0863">Zinc-finger</keyword>
<keyword evidence="1" id="KW-0479">Metal-binding</keyword>
<feature type="compositionally biased region" description="Basic and acidic residues" evidence="2">
    <location>
        <begin position="117"/>
        <end position="142"/>
    </location>
</feature>
<dbReference type="OrthoDB" id="1113651at2759"/>
<evidence type="ECO:0000313" key="5">
    <source>
        <dbReference type="Proteomes" id="UP000554482"/>
    </source>
</evidence>
<reference evidence="4 5" key="1">
    <citation type="submission" date="2020-06" db="EMBL/GenBank/DDBJ databases">
        <title>Transcriptomic and genomic resources for Thalictrum thalictroides and T. hernandezii: Facilitating candidate gene discovery in an emerging model plant lineage.</title>
        <authorList>
            <person name="Arias T."/>
            <person name="Riano-Pachon D.M."/>
            <person name="Di Stilio V.S."/>
        </authorList>
    </citation>
    <scope>NUCLEOTIDE SEQUENCE [LARGE SCALE GENOMIC DNA]</scope>
    <source>
        <strain evidence="5">cv. WT478/WT964</strain>
        <tissue evidence="4">Leaves</tissue>
    </source>
</reference>
<feature type="compositionally biased region" description="Basic and acidic residues" evidence="2">
    <location>
        <begin position="60"/>
        <end position="71"/>
    </location>
</feature>
<dbReference type="GO" id="GO:0008270">
    <property type="term" value="F:zinc ion binding"/>
    <property type="evidence" value="ECO:0007669"/>
    <property type="project" value="UniProtKB-KW"/>
</dbReference>
<dbReference type="PROSITE" id="PS50158">
    <property type="entry name" value="ZF_CCHC"/>
    <property type="match status" value="1"/>
</dbReference>
<feature type="domain" description="CCHC-type" evidence="3">
    <location>
        <begin position="100"/>
        <end position="114"/>
    </location>
</feature>
<dbReference type="Pfam" id="PF00098">
    <property type="entry name" value="zf-CCHC"/>
    <property type="match status" value="1"/>
</dbReference>
<gene>
    <name evidence="4" type="ORF">FRX31_028052</name>
</gene>
<feature type="compositionally biased region" description="Basic and acidic residues" evidence="2">
    <location>
        <begin position="156"/>
        <end position="166"/>
    </location>
</feature>
<evidence type="ECO:0000313" key="4">
    <source>
        <dbReference type="EMBL" id="KAF5182361.1"/>
    </source>
</evidence>
<proteinExistence type="predicted"/>
<dbReference type="InterPro" id="IPR036875">
    <property type="entry name" value="Znf_CCHC_sf"/>
</dbReference>
<keyword evidence="5" id="KW-1185">Reference proteome</keyword>
<feature type="region of interest" description="Disordered" evidence="2">
    <location>
        <begin position="47"/>
        <end position="90"/>
    </location>
</feature>
<evidence type="ECO:0000256" key="2">
    <source>
        <dbReference type="SAM" id="MobiDB-lite"/>
    </source>
</evidence>
<dbReference type="EMBL" id="JABWDY010034844">
    <property type="protein sequence ID" value="KAF5182361.1"/>
    <property type="molecule type" value="Genomic_DNA"/>
</dbReference>
<dbReference type="Proteomes" id="UP000554482">
    <property type="component" value="Unassembled WGS sequence"/>
</dbReference>
<dbReference type="SUPFAM" id="SSF57756">
    <property type="entry name" value="Retrovirus zinc finger-like domains"/>
    <property type="match status" value="1"/>
</dbReference>
<evidence type="ECO:0000256" key="1">
    <source>
        <dbReference type="PROSITE-ProRule" id="PRU00047"/>
    </source>
</evidence>
<dbReference type="AlphaFoldDB" id="A0A7J6VCI4"/>
<accession>A0A7J6VCI4</accession>
<sequence>MKPPKFSGSTDVTVVEDWKEDIENLFDDMGQTSDLATLLEQDYVEHNRSNDYSKYASSSKGEKVQHRREETSQPPPKKQNIDSFPASTETRKPLKFYGTCHTCGRVGHKAIDCRVPEHSWLKQGQEKSKIKTYEHNPKDQKPSESTSHGYSAWKGQTDRTTDKRLG</sequence>
<comment type="caution">
    <text evidence="4">The sequence shown here is derived from an EMBL/GenBank/DDBJ whole genome shotgun (WGS) entry which is preliminary data.</text>
</comment>
<name>A0A7J6VCI4_THATH</name>
<protein>
    <recommendedName>
        <fullName evidence="3">CCHC-type domain-containing protein</fullName>
    </recommendedName>
</protein>
<dbReference type="InterPro" id="IPR001878">
    <property type="entry name" value="Znf_CCHC"/>
</dbReference>
<keyword evidence="1" id="KW-0862">Zinc</keyword>
<evidence type="ECO:0000259" key="3">
    <source>
        <dbReference type="PROSITE" id="PS50158"/>
    </source>
</evidence>
<feature type="region of interest" description="Disordered" evidence="2">
    <location>
        <begin position="117"/>
        <end position="166"/>
    </location>
</feature>
<organism evidence="4 5">
    <name type="scientific">Thalictrum thalictroides</name>
    <name type="common">Rue-anemone</name>
    <name type="synonym">Anemone thalictroides</name>
    <dbReference type="NCBI Taxonomy" id="46969"/>
    <lineage>
        <taxon>Eukaryota</taxon>
        <taxon>Viridiplantae</taxon>
        <taxon>Streptophyta</taxon>
        <taxon>Embryophyta</taxon>
        <taxon>Tracheophyta</taxon>
        <taxon>Spermatophyta</taxon>
        <taxon>Magnoliopsida</taxon>
        <taxon>Ranunculales</taxon>
        <taxon>Ranunculaceae</taxon>
        <taxon>Thalictroideae</taxon>
        <taxon>Thalictrum</taxon>
    </lineage>
</organism>
<dbReference type="GO" id="GO:0003676">
    <property type="term" value="F:nucleic acid binding"/>
    <property type="evidence" value="ECO:0007669"/>
    <property type="project" value="InterPro"/>
</dbReference>